<evidence type="ECO:0000313" key="1">
    <source>
        <dbReference type="EMBL" id="SFO49490.1"/>
    </source>
</evidence>
<dbReference type="Proteomes" id="UP000183413">
    <property type="component" value="Unassembled WGS sequence"/>
</dbReference>
<dbReference type="OrthoDB" id="2528990at2"/>
<gene>
    <name evidence="1" type="ORF">SAMN04489713_106327</name>
</gene>
<evidence type="ECO:0000313" key="2">
    <source>
        <dbReference type="Proteomes" id="UP000183413"/>
    </source>
</evidence>
<dbReference type="STRING" id="1993.SAMN04489713_106327"/>
<dbReference type="RefSeq" id="WP_075021803.1">
    <property type="nucleotide sequence ID" value="NZ_FOVH01000006.1"/>
</dbReference>
<dbReference type="InParanoid" id="A0A1I5HNA8"/>
<sequence length="329" mass="36426">MGARANYVLIDADGLSLHYSHWGADGVCSALVAGPEAARRFIAAQHRCADPARDWLDDRWAEGGAVVDHTARRLVFYGDQLMLEIPCKRAFLALLGLTWPGWTVRWAYDGIGDLAAAAGFDRSLVRSPDRDERAVPEETETDPDDMHHLLTVRTAEGITVYPLYWELHTAWQGPGLADRPPAGGLPRRDLGTVPVSGLHVDVPARTAGAWVGASCTGLVPALEELWPGWRVEFWEDRYEEQLARCEGAVTVPARDPVAALDEVVSTLGRRRGEDPVPRMLETVRRHAGDREVELNPYFTAHRQVDAEDDEWRSVLDSAAELRARLAARS</sequence>
<keyword evidence="2" id="KW-1185">Reference proteome</keyword>
<name>A0A1I5HNA8_9ACTN</name>
<dbReference type="eggNOG" id="ENOG50331MA">
    <property type="taxonomic scope" value="Bacteria"/>
</dbReference>
<proteinExistence type="predicted"/>
<protein>
    <submittedName>
        <fullName evidence="1">Uncharacterized protein</fullName>
    </submittedName>
</protein>
<dbReference type="EMBL" id="FOVH01000006">
    <property type="protein sequence ID" value="SFO49490.1"/>
    <property type="molecule type" value="Genomic_DNA"/>
</dbReference>
<accession>A0A1I5HNA8</accession>
<reference evidence="1 2" key="1">
    <citation type="submission" date="2016-10" db="EMBL/GenBank/DDBJ databases">
        <authorList>
            <person name="de Groot N.N."/>
        </authorList>
    </citation>
    <scope>NUCLEOTIDE SEQUENCE [LARGE SCALE GENOMIC DNA]</scope>
    <source>
        <strain evidence="1 2">DSM 43067</strain>
    </source>
</reference>
<organism evidence="1 2">
    <name type="scientific">Actinomadura madurae</name>
    <dbReference type="NCBI Taxonomy" id="1993"/>
    <lineage>
        <taxon>Bacteria</taxon>
        <taxon>Bacillati</taxon>
        <taxon>Actinomycetota</taxon>
        <taxon>Actinomycetes</taxon>
        <taxon>Streptosporangiales</taxon>
        <taxon>Thermomonosporaceae</taxon>
        <taxon>Actinomadura</taxon>
    </lineage>
</organism>
<dbReference type="AlphaFoldDB" id="A0A1I5HNA8"/>